<accession>A0A5C3MTK8</accession>
<feature type="transmembrane region" description="Helical" evidence="1">
    <location>
        <begin position="160"/>
        <end position="181"/>
    </location>
</feature>
<keyword evidence="1" id="KW-0812">Transmembrane</keyword>
<name>A0A5C3MTK8_9AGAM</name>
<keyword evidence="1" id="KW-0472">Membrane</keyword>
<dbReference type="AlphaFoldDB" id="A0A5C3MTK8"/>
<feature type="domain" description="DUF6533" evidence="2">
    <location>
        <begin position="25"/>
        <end position="69"/>
    </location>
</feature>
<evidence type="ECO:0000256" key="1">
    <source>
        <dbReference type="SAM" id="Phobius"/>
    </source>
</evidence>
<keyword evidence="1" id="KW-1133">Transmembrane helix</keyword>
<dbReference type="InterPro" id="IPR045340">
    <property type="entry name" value="DUF6533"/>
</dbReference>
<evidence type="ECO:0000259" key="2">
    <source>
        <dbReference type="Pfam" id="PF20151"/>
    </source>
</evidence>
<protein>
    <recommendedName>
        <fullName evidence="2">DUF6533 domain-containing protein</fullName>
    </recommendedName>
</protein>
<feature type="transmembrane region" description="Helical" evidence="1">
    <location>
        <begin position="214"/>
        <end position="234"/>
    </location>
</feature>
<proteinExistence type="predicted"/>
<evidence type="ECO:0000313" key="3">
    <source>
        <dbReference type="EMBL" id="TFK47108.1"/>
    </source>
</evidence>
<organism evidence="3 4">
    <name type="scientific">Heliocybe sulcata</name>
    <dbReference type="NCBI Taxonomy" id="5364"/>
    <lineage>
        <taxon>Eukaryota</taxon>
        <taxon>Fungi</taxon>
        <taxon>Dikarya</taxon>
        <taxon>Basidiomycota</taxon>
        <taxon>Agaricomycotina</taxon>
        <taxon>Agaricomycetes</taxon>
        <taxon>Gloeophyllales</taxon>
        <taxon>Gloeophyllaceae</taxon>
        <taxon>Heliocybe</taxon>
    </lineage>
</organism>
<dbReference type="Proteomes" id="UP000305948">
    <property type="component" value="Unassembled WGS sequence"/>
</dbReference>
<evidence type="ECO:0000313" key="4">
    <source>
        <dbReference type="Proteomes" id="UP000305948"/>
    </source>
</evidence>
<sequence>MAVVPDDGRTAMEVLQLRYDQPANYMNVAVLACLVYDILLTLPREVSLIWMSRWTIHKILYFCNRYVPVVFFATLLIVNTDANISDHVIVESILVHRTWVVCGRGRRTLACLLSLFAVNLACNFSGTADQVTKLVLVPQPERLSRLGCDARYTLSYTRMWLVYLGWASSITVNICYLAILIRKTVNGIQLSDLPWYKVRGRFLPLSCLLVRDSVVYFLLVFVMSFAVVVLQSIFKMHNPALNAVNATVMPAVYSMTMCRAVLHLREAGTGISDGGVRLGQLPTLGDYAGLDLALEK</sequence>
<gene>
    <name evidence="3" type="ORF">OE88DRAFT_813882</name>
</gene>
<keyword evidence="4" id="KW-1185">Reference proteome</keyword>
<dbReference type="OrthoDB" id="2645170at2759"/>
<dbReference type="EMBL" id="ML213525">
    <property type="protein sequence ID" value="TFK47108.1"/>
    <property type="molecule type" value="Genomic_DNA"/>
</dbReference>
<reference evidence="3 4" key="1">
    <citation type="journal article" date="2019" name="Nat. Ecol. Evol.">
        <title>Megaphylogeny resolves global patterns of mushroom evolution.</title>
        <authorList>
            <person name="Varga T."/>
            <person name="Krizsan K."/>
            <person name="Foldi C."/>
            <person name="Dima B."/>
            <person name="Sanchez-Garcia M."/>
            <person name="Sanchez-Ramirez S."/>
            <person name="Szollosi G.J."/>
            <person name="Szarkandi J.G."/>
            <person name="Papp V."/>
            <person name="Albert L."/>
            <person name="Andreopoulos W."/>
            <person name="Angelini C."/>
            <person name="Antonin V."/>
            <person name="Barry K.W."/>
            <person name="Bougher N.L."/>
            <person name="Buchanan P."/>
            <person name="Buyck B."/>
            <person name="Bense V."/>
            <person name="Catcheside P."/>
            <person name="Chovatia M."/>
            <person name="Cooper J."/>
            <person name="Damon W."/>
            <person name="Desjardin D."/>
            <person name="Finy P."/>
            <person name="Geml J."/>
            <person name="Haridas S."/>
            <person name="Hughes K."/>
            <person name="Justo A."/>
            <person name="Karasinski D."/>
            <person name="Kautmanova I."/>
            <person name="Kiss B."/>
            <person name="Kocsube S."/>
            <person name="Kotiranta H."/>
            <person name="LaButti K.M."/>
            <person name="Lechner B.E."/>
            <person name="Liimatainen K."/>
            <person name="Lipzen A."/>
            <person name="Lukacs Z."/>
            <person name="Mihaltcheva S."/>
            <person name="Morgado L.N."/>
            <person name="Niskanen T."/>
            <person name="Noordeloos M.E."/>
            <person name="Ohm R.A."/>
            <person name="Ortiz-Santana B."/>
            <person name="Ovrebo C."/>
            <person name="Racz N."/>
            <person name="Riley R."/>
            <person name="Savchenko A."/>
            <person name="Shiryaev A."/>
            <person name="Soop K."/>
            <person name="Spirin V."/>
            <person name="Szebenyi C."/>
            <person name="Tomsovsky M."/>
            <person name="Tulloss R.E."/>
            <person name="Uehling J."/>
            <person name="Grigoriev I.V."/>
            <person name="Vagvolgyi C."/>
            <person name="Papp T."/>
            <person name="Martin F.M."/>
            <person name="Miettinen O."/>
            <person name="Hibbett D.S."/>
            <person name="Nagy L.G."/>
        </authorList>
    </citation>
    <scope>NUCLEOTIDE SEQUENCE [LARGE SCALE GENOMIC DNA]</scope>
    <source>
        <strain evidence="3 4">OMC1185</strain>
    </source>
</reference>
<dbReference type="Pfam" id="PF20151">
    <property type="entry name" value="DUF6533"/>
    <property type="match status" value="1"/>
</dbReference>